<dbReference type="PANTHER" id="PTHR24096:SF406">
    <property type="entry name" value="4-COUMARATE--COA LIGASE 2"/>
    <property type="match status" value="1"/>
</dbReference>
<dbReference type="GO" id="GO:0016207">
    <property type="term" value="F:4-coumarate-CoA ligase activity"/>
    <property type="evidence" value="ECO:0007669"/>
    <property type="project" value="UniProtKB-EC"/>
</dbReference>
<evidence type="ECO:0000256" key="5">
    <source>
        <dbReference type="ARBA" id="ARBA00022840"/>
    </source>
</evidence>
<dbReference type="GO" id="GO:0005524">
    <property type="term" value="F:ATP binding"/>
    <property type="evidence" value="ECO:0007669"/>
    <property type="project" value="UniProtKB-KW"/>
</dbReference>
<evidence type="ECO:0000256" key="4">
    <source>
        <dbReference type="ARBA" id="ARBA00022741"/>
    </source>
</evidence>
<comment type="cofactor">
    <cofactor evidence="1">
        <name>Mg(2+)</name>
        <dbReference type="ChEBI" id="CHEBI:18420"/>
    </cofactor>
</comment>
<evidence type="ECO:0000256" key="1">
    <source>
        <dbReference type="ARBA" id="ARBA00001946"/>
    </source>
</evidence>
<evidence type="ECO:0000313" key="10">
    <source>
        <dbReference type="EMBL" id="KAE8700737.1"/>
    </source>
</evidence>
<dbReference type="Gene3D" id="3.40.50.12780">
    <property type="entry name" value="N-terminal domain of ligase-like"/>
    <property type="match status" value="1"/>
</dbReference>
<keyword evidence="4" id="KW-0547">Nucleotide-binding</keyword>
<dbReference type="PANTHER" id="PTHR24096">
    <property type="entry name" value="LONG-CHAIN-FATTY-ACID--COA LIGASE"/>
    <property type="match status" value="1"/>
</dbReference>
<name>A0A6A3AAJ7_HIBSY</name>
<reference evidence="10" key="1">
    <citation type="submission" date="2019-09" db="EMBL/GenBank/DDBJ databases">
        <title>Draft genome information of white flower Hibiscus syriacus.</title>
        <authorList>
            <person name="Kim Y.-M."/>
        </authorList>
    </citation>
    <scope>NUCLEOTIDE SEQUENCE [LARGE SCALE GENOMIC DNA]</scope>
    <source>
        <strain evidence="10">YM2019G1</strain>
    </source>
</reference>
<keyword evidence="3 10" id="KW-0436">Ligase</keyword>
<evidence type="ECO:0000313" key="11">
    <source>
        <dbReference type="Proteomes" id="UP000436088"/>
    </source>
</evidence>
<evidence type="ECO:0000259" key="9">
    <source>
        <dbReference type="Pfam" id="PF00501"/>
    </source>
</evidence>
<comment type="catalytic activity">
    <reaction evidence="7">
        <text>(E)-4-coumaroyl-AMP + CoA = (E)-4-coumaroyl-CoA + AMP + H(+)</text>
        <dbReference type="Rhea" id="RHEA:72423"/>
        <dbReference type="ChEBI" id="CHEBI:15378"/>
        <dbReference type="ChEBI" id="CHEBI:57287"/>
        <dbReference type="ChEBI" id="CHEBI:85008"/>
        <dbReference type="ChEBI" id="CHEBI:192348"/>
        <dbReference type="ChEBI" id="CHEBI:456215"/>
    </reaction>
    <physiologicalReaction direction="left-to-right" evidence="7">
        <dbReference type="Rhea" id="RHEA:72424"/>
    </physiologicalReaction>
</comment>
<evidence type="ECO:0000256" key="8">
    <source>
        <dbReference type="ARBA" id="ARBA00034252"/>
    </source>
</evidence>
<keyword evidence="11" id="KW-1185">Reference proteome</keyword>
<dbReference type="InterPro" id="IPR042099">
    <property type="entry name" value="ANL_N_sf"/>
</dbReference>
<dbReference type="SUPFAM" id="SSF56801">
    <property type="entry name" value="Acetyl-CoA synthetase-like"/>
    <property type="match status" value="1"/>
</dbReference>
<organism evidence="10 11">
    <name type="scientific">Hibiscus syriacus</name>
    <name type="common">Rose of Sharon</name>
    <dbReference type="NCBI Taxonomy" id="106335"/>
    <lineage>
        <taxon>Eukaryota</taxon>
        <taxon>Viridiplantae</taxon>
        <taxon>Streptophyta</taxon>
        <taxon>Embryophyta</taxon>
        <taxon>Tracheophyta</taxon>
        <taxon>Spermatophyta</taxon>
        <taxon>Magnoliopsida</taxon>
        <taxon>eudicotyledons</taxon>
        <taxon>Gunneridae</taxon>
        <taxon>Pentapetalae</taxon>
        <taxon>rosids</taxon>
        <taxon>malvids</taxon>
        <taxon>Malvales</taxon>
        <taxon>Malvaceae</taxon>
        <taxon>Malvoideae</taxon>
        <taxon>Hibiscus</taxon>
    </lineage>
</organism>
<comment type="catalytic activity">
    <reaction evidence="8">
        <text>(E)-4-coumarate + ATP + CoA = (E)-4-coumaroyl-CoA + AMP + diphosphate</text>
        <dbReference type="Rhea" id="RHEA:19641"/>
        <dbReference type="ChEBI" id="CHEBI:12876"/>
        <dbReference type="ChEBI" id="CHEBI:30616"/>
        <dbReference type="ChEBI" id="CHEBI:33019"/>
        <dbReference type="ChEBI" id="CHEBI:57287"/>
        <dbReference type="ChEBI" id="CHEBI:85008"/>
        <dbReference type="ChEBI" id="CHEBI:456215"/>
        <dbReference type="EC" id="6.2.1.12"/>
    </reaction>
    <physiologicalReaction direction="left-to-right" evidence="8">
        <dbReference type="Rhea" id="RHEA:19642"/>
    </physiologicalReaction>
</comment>
<protein>
    <recommendedName>
        <fullName evidence="2">4-coumarate--CoA ligase</fullName>
        <ecNumber evidence="2">6.2.1.12</ecNumber>
    </recommendedName>
</protein>
<sequence length="170" mass="19183">MVPQAELQQEEIMYRSKLPDIYIPRHLPLHWYCFENLSSVVSGAYLINGTNGKVYTYAEVELTARKVTSGLGIQQCHVIMLLLPNTLEFVLLFLGTIATTANPFFTPTEISKQAKASNARLIITQAIYVDKVKEFAQDNDVKVICIDSTPRGLFTFLRVDSSRRERSPPS</sequence>
<evidence type="ECO:0000256" key="2">
    <source>
        <dbReference type="ARBA" id="ARBA00012959"/>
    </source>
</evidence>
<dbReference type="EMBL" id="VEPZ02001028">
    <property type="protein sequence ID" value="KAE8700737.1"/>
    <property type="molecule type" value="Genomic_DNA"/>
</dbReference>
<evidence type="ECO:0000256" key="7">
    <source>
        <dbReference type="ARBA" id="ARBA00034223"/>
    </source>
</evidence>
<evidence type="ECO:0000256" key="3">
    <source>
        <dbReference type="ARBA" id="ARBA00022598"/>
    </source>
</evidence>
<keyword evidence="5" id="KW-0067">ATP-binding</keyword>
<proteinExistence type="predicted"/>
<dbReference type="Proteomes" id="UP000436088">
    <property type="component" value="Unassembled WGS sequence"/>
</dbReference>
<dbReference type="AlphaFoldDB" id="A0A6A3AAJ7"/>
<gene>
    <name evidence="10" type="ORF">F3Y22_tig00110556pilonHSYRG00662</name>
</gene>
<accession>A0A6A3AAJ7</accession>
<comment type="caution">
    <text evidence="10">The sequence shown here is derived from an EMBL/GenBank/DDBJ whole genome shotgun (WGS) entry which is preliminary data.</text>
</comment>
<feature type="domain" description="AMP-dependent synthetase/ligase" evidence="9">
    <location>
        <begin position="50"/>
        <end position="150"/>
    </location>
</feature>
<dbReference type="InterPro" id="IPR000873">
    <property type="entry name" value="AMP-dep_synth/lig_dom"/>
</dbReference>
<evidence type="ECO:0000256" key="6">
    <source>
        <dbReference type="ARBA" id="ARBA00034219"/>
    </source>
</evidence>
<dbReference type="Pfam" id="PF00501">
    <property type="entry name" value="AMP-binding"/>
    <property type="match status" value="1"/>
</dbReference>
<dbReference type="EC" id="6.2.1.12" evidence="2"/>
<comment type="catalytic activity">
    <reaction evidence="6">
        <text>(E)-4-coumarate + ATP + H(+) = (E)-4-coumaroyl-AMP + diphosphate</text>
        <dbReference type="Rhea" id="RHEA:72419"/>
        <dbReference type="ChEBI" id="CHEBI:12876"/>
        <dbReference type="ChEBI" id="CHEBI:15378"/>
        <dbReference type="ChEBI" id="CHEBI:30616"/>
        <dbReference type="ChEBI" id="CHEBI:33019"/>
        <dbReference type="ChEBI" id="CHEBI:192348"/>
    </reaction>
    <physiologicalReaction direction="left-to-right" evidence="6">
        <dbReference type="Rhea" id="RHEA:72420"/>
    </physiologicalReaction>
</comment>